<dbReference type="InterPro" id="IPR027417">
    <property type="entry name" value="P-loop_NTPase"/>
</dbReference>
<evidence type="ECO:0000256" key="1">
    <source>
        <dbReference type="ARBA" id="ARBA00022679"/>
    </source>
</evidence>
<comment type="caution">
    <text evidence="2">The sequence shown here is derived from an EMBL/GenBank/DDBJ whole genome shotgun (WGS) entry which is preliminary data.</text>
</comment>
<dbReference type="PANTHER" id="PTHR12788">
    <property type="entry name" value="PROTEIN-TYROSINE SULFOTRANSFERASE 2"/>
    <property type="match status" value="1"/>
</dbReference>
<dbReference type="GO" id="GO:0008476">
    <property type="term" value="F:protein-tyrosine sulfotransferase activity"/>
    <property type="evidence" value="ECO:0007669"/>
    <property type="project" value="InterPro"/>
</dbReference>
<name>A0AAE3KAT5_9GAMM</name>
<dbReference type="RefSeq" id="WP_253475315.1">
    <property type="nucleotide sequence ID" value="NZ_JALJXV010000002.1"/>
</dbReference>
<keyword evidence="3" id="KW-1185">Reference proteome</keyword>
<reference evidence="2" key="1">
    <citation type="submission" date="2022-03" db="EMBL/GenBank/DDBJ databases">
        <title>Genomic Encyclopedia of Type Strains, Phase III (KMG-III): the genomes of soil and plant-associated and newly described type strains.</title>
        <authorList>
            <person name="Whitman W."/>
        </authorList>
    </citation>
    <scope>NUCLEOTIDE SEQUENCE</scope>
    <source>
        <strain evidence="2">ANL 6-2</strain>
    </source>
</reference>
<evidence type="ECO:0000313" key="3">
    <source>
        <dbReference type="Proteomes" id="UP001205843"/>
    </source>
</evidence>
<dbReference type="Proteomes" id="UP001205843">
    <property type="component" value="Unassembled WGS sequence"/>
</dbReference>
<dbReference type="PANTHER" id="PTHR12788:SF10">
    <property type="entry name" value="PROTEIN-TYROSINE SULFOTRANSFERASE"/>
    <property type="match status" value="1"/>
</dbReference>
<sequence>MSARPPVIIIGMHRAGTSMLTRTMQGFGFFMGRGTTRNEECRWTNAINEWLFRQASATWERPLGFDALLTDATVRRAVTDYVAGITRGPASIGYLGLKRWLRHRSMHELSEPWGWKDPRNSFTLPIWLDVFPDSRVLHILRHGVDVAQSLRVRREQAVSASIGRFQAARARYLNNPFAPKRSGFAHSPRVGELQGGLDLWSEYTGRASEHVRALGPERAMELRYETLLESPEEHLRRVLDFCGLDVSDDALAEEAARYRPDRAYAYRGDSGLRDFAAGVAPALEAHGYGP</sequence>
<evidence type="ECO:0000313" key="2">
    <source>
        <dbReference type="EMBL" id="MCP1673954.1"/>
    </source>
</evidence>
<dbReference type="InterPro" id="IPR026634">
    <property type="entry name" value="TPST-like"/>
</dbReference>
<proteinExistence type="predicted"/>
<organism evidence="2 3">
    <name type="scientific">Natronocella acetinitrilica</name>
    <dbReference type="NCBI Taxonomy" id="414046"/>
    <lineage>
        <taxon>Bacteria</taxon>
        <taxon>Pseudomonadati</taxon>
        <taxon>Pseudomonadota</taxon>
        <taxon>Gammaproteobacteria</taxon>
        <taxon>Chromatiales</taxon>
        <taxon>Ectothiorhodospiraceae</taxon>
        <taxon>Natronocella</taxon>
    </lineage>
</organism>
<keyword evidence="1" id="KW-0808">Transferase</keyword>
<dbReference type="Gene3D" id="3.40.50.300">
    <property type="entry name" value="P-loop containing nucleotide triphosphate hydrolases"/>
    <property type="match status" value="1"/>
</dbReference>
<dbReference type="Pfam" id="PF13469">
    <property type="entry name" value="Sulfotransfer_3"/>
    <property type="match status" value="1"/>
</dbReference>
<dbReference type="SUPFAM" id="SSF52540">
    <property type="entry name" value="P-loop containing nucleoside triphosphate hydrolases"/>
    <property type="match status" value="1"/>
</dbReference>
<gene>
    <name evidence="2" type="ORF">J2T57_001053</name>
</gene>
<dbReference type="EMBL" id="JALJXV010000002">
    <property type="protein sequence ID" value="MCP1673954.1"/>
    <property type="molecule type" value="Genomic_DNA"/>
</dbReference>
<evidence type="ECO:0008006" key="4">
    <source>
        <dbReference type="Google" id="ProtNLM"/>
    </source>
</evidence>
<accession>A0AAE3KAT5</accession>
<protein>
    <recommendedName>
        <fullName evidence="4">Sulfotransferase</fullName>
    </recommendedName>
</protein>
<dbReference type="AlphaFoldDB" id="A0AAE3KAT5"/>